<keyword evidence="2" id="KW-0813">Transport</keyword>
<dbReference type="Proteomes" id="UP001332192">
    <property type="component" value="Chromosome"/>
</dbReference>
<keyword evidence="10" id="KW-1185">Reference proteome</keyword>
<organism evidence="9 10">
    <name type="scientific">Carboxydichorda subterranea</name>
    <dbReference type="NCBI Taxonomy" id="3109565"/>
    <lineage>
        <taxon>Bacteria</taxon>
        <taxon>Bacillati</taxon>
        <taxon>Bacillota</taxon>
        <taxon>Limnochordia</taxon>
        <taxon>Limnochordales</taxon>
        <taxon>Geochordaceae</taxon>
        <taxon>Carboxydichorda</taxon>
    </lineage>
</organism>
<dbReference type="PANTHER" id="PTHR43163">
    <property type="entry name" value="DIPEPTIDE TRANSPORT SYSTEM PERMEASE PROTEIN DPPB-RELATED"/>
    <property type="match status" value="1"/>
</dbReference>
<feature type="domain" description="ABC transmembrane type-1" evidence="8">
    <location>
        <begin position="3"/>
        <end position="51"/>
    </location>
</feature>
<comment type="subcellular location">
    <subcellularLocation>
        <location evidence="1">Cell membrane</location>
        <topology evidence="1">Multi-pass membrane protein</topology>
    </subcellularLocation>
</comment>
<dbReference type="InterPro" id="IPR000515">
    <property type="entry name" value="MetI-like"/>
</dbReference>
<dbReference type="EMBL" id="CP141615">
    <property type="protein sequence ID" value="WRP18849.1"/>
    <property type="molecule type" value="Genomic_DNA"/>
</dbReference>
<evidence type="ECO:0000256" key="5">
    <source>
        <dbReference type="ARBA" id="ARBA00022989"/>
    </source>
</evidence>
<evidence type="ECO:0000256" key="1">
    <source>
        <dbReference type="ARBA" id="ARBA00004651"/>
    </source>
</evidence>
<accession>A0ABZ1C172</accession>
<evidence type="ECO:0000256" key="6">
    <source>
        <dbReference type="ARBA" id="ARBA00023136"/>
    </source>
</evidence>
<feature type="transmembrane region" description="Helical" evidence="7">
    <location>
        <begin position="24"/>
        <end position="45"/>
    </location>
</feature>
<evidence type="ECO:0000256" key="4">
    <source>
        <dbReference type="ARBA" id="ARBA00022692"/>
    </source>
</evidence>
<evidence type="ECO:0000313" key="9">
    <source>
        <dbReference type="EMBL" id="WRP18849.1"/>
    </source>
</evidence>
<evidence type="ECO:0000256" key="7">
    <source>
        <dbReference type="SAM" id="Phobius"/>
    </source>
</evidence>
<keyword evidence="3" id="KW-1003">Cell membrane</keyword>
<sequence>MAGLGRYLLQSVQSRDYPAVQGGLAFFTLIVVATSLATDVMTAWIDPRVRR</sequence>
<dbReference type="PANTHER" id="PTHR43163:SF6">
    <property type="entry name" value="DIPEPTIDE TRANSPORT SYSTEM PERMEASE PROTEIN DPPB-RELATED"/>
    <property type="match status" value="1"/>
</dbReference>
<name>A0ABZ1C172_9FIRM</name>
<keyword evidence="5 7" id="KW-1133">Transmembrane helix</keyword>
<keyword evidence="6 7" id="KW-0472">Membrane</keyword>
<evidence type="ECO:0000259" key="8">
    <source>
        <dbReference type="Pfam" id="PF00528"/>
    </source>
</evidence>
<protein>
    <submittedName>
        <fullName evidence="9">ABC transporter permease subunit</fullName>
    </submittedName>
</protein>
<evidence type="ECO:0000313" key="10">
    <source>
        <dbReference type="Proteomes" id="UP001332192"/>
    </source>
</evidence>
<proteinExistence type="predicted"/>
<gene>
    <name evidence="9" type="ORF">U7230_07620</name>
</gene>
<dbReference type="Pfam" id="PF00528">
    <property type="entry name" value="BPD_transp_1"/>
    <property type="match status" value="1"/>
</dbReference>
<evidence type="ECO:0000256" key="3">
    <source>
        <dbReference type="ARBA" id="ARBA00022475"/>
    </source>
</evidence>
<reference evidence="9 10" key="1">
    <citation type="journal article" date="2024" name="Front. Microbiol.">
        <title>Novel thermophilic genera Geochorda gen. nov. and Carboxydochorda gen. nov. from the deep terrestrial subsurface reveal the ecophysiological diversity in the class Limnochordia.</title>
        <authorList>
            <person name="Karnachuk O.V."/>
            <person name="Lukina A.P."/>
            <person name="Avakyan M.R."/>
            <person name="Kadnikov V.V."/>
            <person name="Begmatov S."/>
            <person name="Beletsky A.V."/>
            <person name="Vlasova K.G."/>
            <person name="Novikov A.A."/>
            <person name="Shcherbakova V.A."/>
            <person name="Mardanov A.V."/>
            <person name="Ravin N.V."/>
        </authorList>
    </citation>
    <scope>NUCLEOTIDE SEQUENCE [LARGE SCALE GENOMIC DNA]</scope>
    <source>
        <strain evidence="9 10">L945</strain>
    </source>
</reference>
<evidence type="ECO:0000256" key="2">
    <source>
        <dbReference type="ARBA" id="ARBA00022448"/>
    </source>
</evidence>
<keyword evidence="4 7" id="KW-0812">Transmembrane</keyword>